<keyword evidence="2" id="KW-1185">Reference proteome</keyword>
<proteinExistence type="predicted"/>
<dbReference type="EMBL" id="JBBPBM010000001">
    <property type="protein sequence ID" value="KAK8600081.1"/>
    <property type="molecule type" value="Genomic_DNA"/>
</dbReference>
<reference evidence="1 2" key="1">
    <citation type="journal article" date="2024" name="G3 (Bethesda)">
        <title>Genome assembly of Hibiscus sabdariffa L. provides insights into metabolisms of medicinal natural products.</title>
        <authorList>
            <person name="Kim T."/>
        </authorList>
    </citation>
    <scope>NUCLEOTIDE SEQUENCE [LARGE SCALE GENOMIC DNA]</scope>
    <source>
        <strain evidence="1">TK-2024</strain>
        <tissue evidence="1">Old leaves</tissue>
    </source>
</reference>
<evidence type="ECO:0000313" key="1">
    <source>
        <dbReference type="EMBL" id="KAK8600081.1"/>
    </source>
</evidence>
<comment type="caution">
    <text evidence="1">The sequence shown here is derived from an EMBL/GenBank/DDBJ whole genome shotgun (WGS) entry which is preliminary data.</text>
</comment>
<sequence>MDNELNVAFTQANEEGQWYKSDATTNDARLQISNTKIEALKYEKVDLRGYLVHLIYEPGNCGVVGTFVRKRKSPLRREMVGVSGGH</sequence>
<organism evidence="1 2">
    <name type="scientific">Hibiscus sabdariffa</name>
    <name type="common">roselle</name>
    <dbReference type="NCBI Taxonomy" id="183260"/>
    <lineage>
        <taxon>Eukaryota</taxon>
        <taxon>Viridiplantae</taxon>
        <taxon>Streptophyta</taxon>
        <taxon>Embryophyta</taxon>
        <taxon>Tracheophyta</taxon>
        <taxon>Spermatophyta</taxon>
        <taxon>Magnoliopsida</taxon>
        <taxon>eudicotyledons</taxon>
        <taxon>Gunneridae</taxon>
        <taxon>Pentapetalae</taxon>
        <taxon>rosids</taxon>
        <taxon>malvids</taxon>
        <taxon>Malvales</taxon>
        <taxon>Malvaceae</taxon>
        <taxon>Malvoideae</taxon>
        <taxon>Hibiscus</taxon>
    </lineage>
</organism>
<name>A0ABR2GAZ6_9ROSI</name>
<dbReference type="Proteomes" id="UP001472677">
    <property type="component" value="Unassembled WGS sequence"/>
</dbReference>
<accession>A0ABR2GAZ6</accession>
<evidence type="ECO:0000313" key="2">
    <source>
        <dbReference type="Proteomes" id="UP001472677"/>
    </source>
</evidence>
<gene>
    <name evidence="1" type="ORF">V6N12_049940</name>
</gene>
<protein>
    <submittedName>
        <fullName evidence="1">Uncharacterized protein</fullName>
    </submittedName>
</protein>